<dbReference type="InterPro" id="IPR036305">
    <property type="entry name" value="RGS_sf"/>
</dbReference>
<accession>A0A177WVJ7</accession>
<organism evidence="4 5">
    <name type="scientific">Batrachochytrium dendrobatidis (strain JEL423)</name>
    <dbReference type="NCBI Taxonomy" id="403673"/>
    <lineage>
        <taxon>Eukaryota</taxon>
        <taxon>Fungi</taxon>
        <taxon>Fungi incertae sedis</taxon>
        <taxon>Chytridiomycota</taxon>
        <taxon>Chytridiomycota incertae sedis</taxon>
        <taxon>Chytridiomycetes</taxon>
        <taxon>Rhizophydiales</taxon>
        <taxon>Rhizophydiales incertae sedis</taxon>
        <taxon>Batrachochytrium</taxon>
    </lineage>
</organism>
<feature type="domain" description="RGS" evidence="3">
    <location>
        <begin position="181"/>
        <end position="310"/>
    </location>
</feature>
<keyword evidence="2" id="KW-0472">Membrane</keyword>
<protein>
    <recommendedName>
        <fullName evidence="3">RGS domain-containing protein</fullName>
    </recommendedName>
</protein>
<dbReference type="InterPro" id="IPR044926">
    <property type="entry name" value="RGS_subdomain_2"/>
</dbReference>
<gene>
    <name evidence="4" type="ORF">BDEG_26800</name>
</gene>
<dbReference type="CDD" id="cd07440">
    <property type="entry name" value="RGS"/>
    <property type="match status" value="1"/>
</dbReference>
<dbReference type="AlphaFoldDB" id="A0A177WVJ7"/>
<evidence type="ECO:0000259" key="3">
    <source>
        <dbReference type="PROSITE" id="PS50132"/>
    </source>
</evidence>
<evidence type="ECO:0000256" key="2">
    <source>
        <dbReference type="SAM" id="Phobius"/>
    </source>
</evidence>
<proteinExistence type="predicted"/>
<keyword evidence="2" id="KW-1133">Transmembrane helix</keyword>
<evidence type="ECO:0000256" key="1">
    <source>
        <dbReference type="SAM" id="MobiDB-lite"/>
    </source>
</evidence>
<name>A0A177WVJ7_BATDL</name>
<dbReference type="VEuPathDB" id="FungiDB:BDEG_26800"/>
<dbReference type="PANTHER" id="PTHR10845:SF192">
    <property type="entry name" value="DOUBLE HIT, ISOFORM B"/>
    <property type="match status" value="1"/>
</dbReference>
<keyword evidence="2" id="KW-0812">Transmembrane</keyword>
<feature type="transmembrane region" description="Helical" evidence="2">
    <location>
        <begin position="22"/>
        <end position="45"/>
    </location>
</feature>
<dbReference type="Gene3D" id="1.10.167.10">
    <property type="entry name" value="Regulator of G-protein Signalling 4, domain 2"/>
    <property type="match status" value="1"/>
</dbReference>
<sequence>MTIYFSITADYDKWILNMPNDLSVYLGIMPLIQIVLSQVFLLWYGPRSPKDNYHIMTQFYIITGLTLADVMVLAISNTQNSHAVSEICNSIFSILTFLAVFVDIVVPLQFLVTKKRYATDLSDSSTHQFRSRSKPHSCKPNSISSRPEVLGTSKLGLDHESTVTDVPSNQTVPLNTSPTHMLQSIFEKPEIYSAFCTFLSREFAMESLLFIEAVKRYKSQLNENLTLSLVESLSDKIQLSFIEPNAVNEINLPKKTVDKLNAHLQDIINQVCPVHKALTVYDEAASYIEQMLVVNHLRKFHASTLFQKAATLS</sequence>
<dbReference type="STRING" id="403673.A0A177WVJ7"/>
<dbReference type="InterPro" id="IPR016137">
    <property type="entry name" value="RGS"/>
</dbReference>
<dbReference type="PROSITE" id="PS50132">
    <property type="entry name" value="RGS"/>
    <property type="match status" value="1"/>
</dbReference>
<feature type="transmembrane region" description="Helical" evidence="2">
    <location>
        <begin position="91"/>
        <end position="112"/>
    </location>
</feature>
<evidence type="ECO:0000313" key="5">
    <source>
        <dbReference type="Proteomes" id="UP000077115"/>
    </source>
</evidence>
<dbReference type="SMART" id="SM00315">
    <property type="entry name" value="RGS"/>
    <property type="match status" value="1"/>
</dbReference>
<dbReference type="PANTHER" id="PTHR10845">
    <property type="entry name" value="REGULATOR OF G PROTEIN SIGNALING"/>
    <property type="match status" value="1"/>
</dbReference>
<reference evidence="4 5" key="2">
    <citation type="submission" date="2016-05" db="EMBL/GenBank/DDBJ databases">
        <title>Lineage-specific infection strategies underlie the spectrum of fungal disease in amphibians.</title>
        <authorList>
            <person name="Cuomo C.A."/>
            <person name="Farrer R.A."/>
            <person name="James T."/>
            <person name="Longcore J."/>
            <person name="Birren B."/>
        </authorList>
    </citation>
    <scope>NUCLEOTIDE SEQUENCE [LARGE SCALE GENOMIC DNA]</scope>
    <source>
        <strain evidence="4 5">JEL423</strain>
    </source>
</reference>
<dbReference type="Pfam" id="PF00615">
    <property type="entry name" value="RGS"/>
    <property type="match status" value="1"/>
</dbReference>
<dbReference type="SUPFAM" id="SSF48097">
    <property type="entry name" value="Regulator of G-protein signaling, RGS"/>
    <property type="match status" value="1"/>
</dbReference>
<dbReference type="OrthoDB" id="2100419at2759"/>
<dbReference type="EMBL" id="DS022310">
    <property type="protein sequence ID" value="OAJ43440.1"/>
    <property type="molecule type" value="Genomic_DNA"/>
</dbReference>
<evidence type="ECO:0000313" key="4">
    <source>
        <dbReference type="EMBL" id="OAJ43440.1"/>
    </source>
</evidence>
<dbReference type="Proteomes" id="UP000077115">
    <property type="component" value="Unassembled WGS sequence"/>
</dbReference>
<feature type="transmembrane region" description="Helical" evidence="2">
    <location>
        <begin position="57"/>
        <end position="76"/>
    </location>
</feature>
<feature type="region of interest" description="Disordered" evidence="1">
    <location>
        <begin position="126"/>
        <end position="147"/>
    </location>
</feature>
<reference evidence="4 5" key="1">
    <citation type="submission" date="2006-10" db="EMBL/GenBank/DDBJ databases">
        <title>The Genome Sequence of Batrachochytrium dendrobatidis JEL423.</title>
        <authorList>
            <consortium name="The Broad Institute Genome Sequencing Platform"/>
            <person name="Birren B."/>
            <person name="Lander E."/>
            <person name="Galagan J."/>
            <person name="Cuomo C."/>
            <person name="Devon K."/>
            <person name="Jaffe D."/>
            <person name="Butler J."/>
            <person name="Alvarez P."/>
            <person name="Gnerre S."/>
            <person name="Grabherr M."/>
            <person name="Kleber M."/>
            <person name="Mauceli E."/>
            <person name="Brockman W."/>
            <person name="Young S."/>
            <person name="LaButti K."/>
            <person name="Sykes S."/>
            <person name="DeCaprio D."/>
            <person name="Crawford M."/>
            <person name="Koehrsen M."/>
            <person name="Engels R."/>
            <person name="Montgomery P."/>
            <person name="Pearson M."/>
            <person name="Howarth C."/>
            <person name="Larson L."/>
            <person name="White J."/>
            <person name="O'Leary S."/>
            <person name="Kodira C."/>
            <person name="Zeng Q."/>
            <person name="Yandava C."/>
            <person name="Alvarado L."/>
            <person name="Longcore J."/>
            <person name="James T."/>
        </authorList>
    </citation>
    <scope>NUCLEOTIDE SEQUENCE [LARGE SCALE GENOMIC DNA]</scope>
    <source>
        <strain evidence="4 5">JEL423</strain>
    </source>
</reference>